<evidence type="ECO:0000256" key="1">
    <source>
        <dbReference type="SAM" id="Phobius"/>
    </source>
</evidence>
<dbReference type="RefSeq" id="WP_134450312.1">
    <property type="nucleotide sequence ID" value="NZ_FOCN01000007.1"/>
</dbReference>
<comment type="caution">
    <text evidence="2">The sequence shown here is derived from an EMBL/GenBank/DDBJ whole genome shotgun (WGS) entry which is preliminary data.</text>
</comment>
<feature type="transmembrane region" description="Helical" evidence="1">
    <location>
        <begin position="127"/>
        <end position="151"/>
    </location>
</feature>
<feature type="transmembrane region" description="Helical" evidence="1">
    <location>
        <begin position="179"/>
        <end position="198"/>
    </location>
</feature>
<dbReference type="AlphaFoldDB" id="A0A5F0DD53"/>
<evidence type="ECO:0000313" key="2">
    <source>
        <dbReference type="EMBL" id="TFB93921.1"/>
    </source>
</evidence>
<protein>
    <submittedName>
        <fullName evidence="2">Uncharacterized protein</fullName>
    </submittedName>
</protein>
<dbReference type="Proteomes" id="UP000297654">
    <property type="component" value="Unassembled WGS sequence"/>
</dbReference>
<feature type="transmembrane region" description="Helical" evidence="1">
    <location>
        <begin position="29"/>
        <end position="50"/>
    </location>
</feature>
<keyword evidence="1" id="KW-0812">Transmembrane</keyword>
<name>A0A5F0DD53_9MICO</name>
<feature type="transmembrane region" description="Helical" evidence="1">
    <location>
        <begin position="228"/>
        <end position="251"/>
    </location>
</feature>
<organism evidence="2 3">
    <name type="scientific">Cryobacterium luteum</name>
    <dbReference type="NCBI Taxonomy" id="1424661"/>
    <lineage>
        <taxon>Bacteria</taxon>
        <taxon>Bacillati</taxon>
        <taxon>Actinomycetota</taxon>
        <taxon>Actinomycetes</taxon>
        <taxon>Micrococcales</taxon>
        <taxon>Microbacteriaceae</taxon>
        <taxon>Cryobacterium</taxon>
    </lineage>
</organism>
<dbReference type="EMBL" id="SOFF01000010">
    <property type="protein sequence ID" value="TFB93921.1"/>
    <property type="molecule type" value="Genomic_DNA"/>
</dbReference>
<accession>A0A5F0DD53</accession>
<reference evidence="2 3" key="1">
    <citation type="submission" date="2019-03" db="EMBL/GenBank/DDBJ databases">
        <title>Genomics of glacier-inhabiting Cryobacterium strains.</title>
        <authorList>
            <person name="Liu Q."/>
            <person name="Xin Y.-H."/>
        </authorList>
    </citation>
    <scope>NUCLEOTIDE SEQUENCE [LARGE SCALE GENOMIC DNA]</scope>
    <source>
        <strain evidence="2 3">Hh15</strain>
    </source>
</reference>
<keyword evidence="1" id="KW-1133">Transmembrane helix</keyword>
<dbReference type="OrthoDB" id="5067075at2"/>
<gene>
    <name evidence="2" type="ORF">E3O10_02705</name>
</gene>
<keyword evidence="3" id="KW-1185">Reference proteome</keyword>
<feature type="transmembrane region" description="Helical" evidence="1">
    <location>
        <begin position="76"/>
        <end position="99"/>
    </location>
</feature>
<proteinExistence type="predicted"/>
<keyword evidence="1" id="KW-0472">Membrane</keyword>
<evidence type="ECO:0000313" key="3">
    <source>
        <dbReference type="Proteomes" id="UP000297654"/>
    </source>
</evidence>
<sequence>MAALTVIVVYAIENVVRGYLLNLADIVEWWQYAMPLFTASVGLIFMLGFLSLERGALSGQPVVSLARRTWTSFTSFPRLVGVGAASLALIATTVAAGLASSPDDLGRYILLAIPVPNVPIDALRPWFYGWAYGVPVLVCLAALMVVTWAALRRNSLRPFLGPQTLVVEKRARVEVATGVVRIATASMLLALGGAFRFIDRAGSIAGLQVGGDGGRTDSYDLAWRYAEFAVAAGYLAPLLEIAAFVLLLLVVTGVPLKEAFLHAQDGSPQRVLSESVR</sequence>